<dbReference type="GO" id="GO:0005789">
    <property type="term" value="C:endoplasmic reticulum membrane"/>
    <property type="evidence" value="ECO:0007669"/>
    <property type="project" value="UniProtKB-SubCell"/>
</dbReference>
<evidence type="ECO:0000256" key="9">
    <source>
        <dbReference type="SAM" id="Phobius"/>
    </source>
</evidence>
<evidence type="ECO:0008006" key="12">
    <source>
        <dbReference type="Google" id="ProtNLM"/>
    </source>
</evidence>
<dbReference type="PANTHER" id="PTHR24291">
    <property type="entry name" value="CYTOCHROME P450 FAMILY 4"/>
    <property type="match status" value="1"/>
</dbReference>
<keyword evidence="4" id="KW-0479">Metal-binding</keyword>
<dbReference type="SUPFAM" id="SSF48264">
    <property type="entry name" value="Cytochrome P450"/>
    <property type="match status" value="1"/>
</dbReference>
<evidence type="ECO:0000256" key="2">
    <source>
        <dbReference type="ARBA" id="ARBA00004586"/>
    </source>
</evidence>
<evidence type="ECO:0000313" key="11">
    <source>
        <dbReference type="Proteomes" id="UP001445076"/>
    </source>
</evidence>
<comment type="similarity">
    <text evidence="3">Belongs to the cytochrome P450 family.</text>
</comment>
<keyword evidence="9" id="KW-1133">Transmembrane helix</keyword>
<keyword evidence="6" id="KW-0408">Iron</keyword>
<dbReference type="Proteomes" id="UP001445076">
    <property type="component" value="Unassembled WGS sequence"/>
</dbReference>
<dbReference type="InterPro" id="IPR001128">
    <property type="entry name" value="Cyt_P450"/>
</dbReference>
<dbReference type="GO" id="GO:0020037">
    <property type="term" value="F:heme binding"/>
    <property type="evidence" value="ECO:0007669"/>
    <property type="project" value="InterPro"/>
</dbReference>
<evidence type="ECO:0000256" key="4">
    <source>
        <dbReference type="ARBA" id="ARBA00022617"/>
    </source>
</evidence>
<dbReference type="Pfam" id="PF00067">
    <property type="entry name" value="p450"/>
    <property type="match status" value="1"/>
</dbReference>
<dbReference type="GO" id="GO:0004497">
    <property type="term" value="F:monooxygenase activity"/>
    <property type="evidence" value="ECO:0007669"/>
    <property type="project" value="UniProtKB-KW"/>
</dbReference>
<keyword evidence="4" id="KW-0349">Heme</keyword>
<dbReference type="InterPro" id="IPR036396">
    <property type="entry name" value="Cyt_P450_sf"/>
</dbReference>
<evidence type="ECO:0000256" key="6">
    <source>
        <dbReference type="ARBA" id="ARBA00023004"/>
    </source>
</evidence>
<keyword evidence="11" id="KW-1185">Reference proteome</keyword>
<feature type="transmembrane region" description="Helical" evidence="9">
    <location>
        <begin position="15"/>
        <end position="33"/>
    </location>
</feature>
<keyword evidence="5" id="KW-0256">Endoplasmic reticulum</keyword>
<accession>A0AAW0XDE6</accession>
<evidence type="ECO:0000256" key="3">
    <source>
        <dbReference type="ARBA" id="ARBA00010617"/>
    </source>
</evidence>
<dbReference type="Gene3D" id="1.10.630.10">
    <property type="entry name" value="Cytochrome P450"/>
    <property type="match status" value="1"/>
</dbReference>
<feature type="non-terminal residue" evidence="10">
    <location>
        <position position="196"/>
    </location>
</feature>
<protein>
    <recommendedName>
        <fullName evidence="12">Cytochrome P450</fullName>
    </recommendedName>
</protein>
<keyword evidence="8 9" id="KW-0472">Membrane</keyword>
<evidence type="ECO:0000256" key="8">
    <source>
        <dbReference type="ARBA" id="ARBA00023136"/>
    </source>
</evidence>
<proteinExistence type="inferred from homology"/>
<dbReference type="InterPro" id="IPR050196">
    <property type="entry name" value="Cytochrome_P450_Monoox"/>
</dbReference>
<dbReference type="PANTHER" id="PTHR24291:SF189">
    <property type="entry name" value="CYTOCHROME P450 4C3-RELATED"/>
    <property type="match status" value="1"/>
</dbReference>
<dbReference type="AlphaFoldDB" id="A0AAW0XDE6"/>
<dbReference type="GO" id="GO:0016705">
    <property type="term" value="F:oxidoreductase activity, acting on paired donors, with incorporation or reduction of molecular oxygen"/>
    <property type="evidence" value="ECO:0007669"/>
    <property type="project" value="InterPro"/>
</dbReference>
<keyword evidence="7" id="KW-0503">Monooxygenase</keyword>
<comment type="cofactor">
    <cofactor evidence="1">
        <name>heme</name>
        <dbReference type="ChEBI" id="CHEBI:30413"/>
    </cofactor>
</comment>
<dbReference type="GO" id="GO:0005506">
    <property type="term" value="F:iron ion binding"/>
    <property type="evidence" value="ECO:0007669"/>
    <property type="project" value="InterPro"/>
</dbReference>
<keyword evidence="7" id="KW-0560">Oxidoreductase</keyword>
<evidence type="ECO:0000256" key="7">
    <source>
        <dbReference type="ARBA" id="ARBA00023033"/>
    </source>
</evidence>
<reference evidence="10 11" key="1">
    <citation type="journal article" date="2024" name="BMC Genomics">
        <title>Genome assembly of redclaw crayfish (Cherax quadricarinatus) provides insights into its immune adaptation and hypoxia tolerance.</title>
        <authorList>
            <person name="Liu Z."/>
            <person name="Zheng J."/>
            <person name="Li H."/>
            <person name="Fang K."/>
            <person name="Wang S."/>
            <person name="He J."/>
            <person name="Zhou D."/>
            <person name="Weng S."/>
            <person name="Chi M."/>
            <person name="Gu Z."/>
            <person name="He J."/>
            <person name="Li F."/>
            <person name="Wang M."/>
        </authorList>
    </citation>
    <scope>NUCLEOTIDE SEQUENCE [LARGE SCALE GENOMIC DNA]</scope>
    <source>
        <strain evidence="10">ZL_2023a</strain>
    </source>
</reference>
<evidence type="ECO:0000313" key="10">
    <source>
        <dbReference type="EMBL" id="KAK8737973.1"/>
    </source>
</evidence>
<evidence type="ECO:0000256" key="1">
    <source>
        <dbReference type="ARBA" id="ARBA00001971"/>
    </source>
</evidence>
<evidence type="ECO:0000256" key="5">
    <source>
        <dbReference type="ARBA" id="ARBA00022824"/>
    </source>
</evidence>
<name>A0AAW0XDE6_CHEQU</name>
<comment type="caution">
    <text evidence="10">The sequence shown here is derived from an EMBL/GenBank/DDBJ whole genome shotgun (WGS) entry which is preliminary data.</text>
</comment>
<organism evidence="10 11">
    <name type="scientific">Cherax quadricarinatus</name>
    <name type="common">Australian red claw crayfish</name>
    <dbReference type="NCBI Taxonomy" id="27406"/>
    <lineage>
        <taxon>Eukaryota</taxon>
        <taxon>Metazoa</taxon>
        <taxon>Ecdysozoa</taxon>
        <taxon>Arthropoda</taxon>
        <taxon>Crustacea</taxon>
        <taxon>Multicrustacea</taxon>
        <taxon>Malacostraca</taxon>
        <taxon>Eumalacostraca</taxon>
        <taxon>Eucarida</taxon>
        <taxon>Decapoda</taxon>
        <taxon>Pleocyemata</taxon>
        <taxon>Astacidea</taxon>
        <taxon>Parastacoidea</taxon>
        <taxon>Parastacidae</taxon>
        <taxon>Cherax</taxon>
    </lineage>
</organism>
<dbReference type="EMBL" id="JARKIK010000041">
    <property type="protein sequence ID" value="KAK8737973.1"/>
    <property type="molecule type" value="Genomic_DNA"/>
</dbReference>
<keyword evidence="9" id="KW-0812">Transmembrane</keyword>
<comment type="subcellular location">
    <subcellularLocation>
        <location evidence="2">Endoplasmic reticulum membrane</location>
    </subcellularLocation>
</comment>
<gene>
    <name evidence="10" type="ORF">OTU49_004329</name>
</gene>
<sequence length="196" mass="22625">MAWLRNDVLSFLPDLITYTTLTLVVAIVLPWLIRRQRKIWLIEQIPGPKALPILGNALDIIVEPREVFQAIICTTRLWKLHTSLVRFWAGSFPLVQVANCRTAEVILSSQKHLDKSRDYNFLHPWLGTGLLTSTGSKWHSRRKLLTPAFHFKILEDFVEVFNNQSNKMVQKLQQKADGKPFDIFPFVTLCTLDIIC</sequence>